<comment type="similarity">
    <text evidence="1">Belongs to the universal stress protein A family.</text>
</comment>
<dbReference type="PATRIC" id="fig|1324957.4.peg.519"/>
<name>V4HGK5_9EURY</name>
<dbReference type="Pfam" id="PF00582">
    <property type="entry name" value="Usp"/>
    <property type="match status" value="2"/>
</dbReference>
<reference evidence="3 4" key="1">
    <citation type="journal article" date="2013" name="Genome Announc.">
        <title>Draft Genome Sequence of 'Candidatus Halobonum tyrrellensis' Strain G22, Isolated from the Hypersaline Waters of Lake Tyrrell, Australia.</title>
        <authorList>
            <person name="Ugalde J.A."/>
            <person name="Narasingarao P."/>
            <person name="Kuo S."/>
            <person name="Podell S."/>
            <person name="Allen E.E."/>
        </authorList>
    </citation>
    <scope>NUCLEOTIDE SEQUENCE [LARGE SCALE GENOMIC DNA]</scope>
    <source>
        <strain evidence="3 4">G22</strain>
    </source>
</reference>
<dbReference type="AlphaFoldDB" id="V4HGK5"/>
<organism evidence="3 4">
    <name type="scientific">Candidatus Halobonum tyrrellensis G22</name>
    <dbReference type="NCBI Taxonomy" id="1324957"/>
    <lineage>
        <taxon>Archaea</taxon>
        <taxon>Methanobacteriati</taxon>
        <taxon>Methanobacteriota</taxon>
        <taxon>Stenosarchaea group</taxon>
        <taxon>Halobacteria</taxon>
        <taxon>Halobacteriales</taxon>
        <taxon>Haloferacaceae</taxon>
        <taxon>Candidatus Halobonum</taxon>
    </lineage>
</organism>
<accession>V4HGK5</accession>
<dbReference type="OrthoDB" id="105697at2157"/>
<evidence type="ECO:0000313" key="4">
    <source>
        <dbReference type="Proteomes" id="UP000017840"/>
    </source>
</evidence>
<dbReference type="SUPFAM" id="SSF52402">
    <property type="entry name" value="Adenine nucleotide alpha hydrolases-like"/>
    <property type="match status" value="2"/>
</dbReference>
<dbReference type="Gene3D" id="3.40.50.620">
    <property type="entry name" value="HUPs"/>
    <property type="match status" value="2"/>
</dbReference>
<feature type="domain" description="UspA" evidence="2">
    <location>
        <begin position="148"/>
        <end position="285"/>
    </location>
</feature>
<dbReference type="InterPro" id="IPR006016">
    <property type="entry name" value="UspA"/>
</dbReference>
<evidence type="ECO:0000259" key="2">
    <source>
        <dbReference type="Pfam" id="PF00582"/>
    </source>
</evidence>
<dbReference type="CDD" id="cd00293">
    <property type="entry name" value="USP-like"/>
    <property type="match status" value="2"/>
</dbReference>
<keyword evidence="4" id="KW-1185">Reference proteome</keyword>
<dbReference type="Proteomes" id="UP000017840">
    <property type="component" value="Unassembled WGS sequence"/>
</dbReference>
<dbReference type="PANTHER" id="PTHR46268">
    <property type="entry name" value="STRESS RESPONSE PROTEIN NHAX"/>
    <property type="match status" value="1"/>
</dbReference>
<evidence type="ECO:0000313" key="3">
    <source>
        <dbReference type="EMBL" id="ESP89825.1"/>
    </source>
</evidence>
<dbReference type="RefSeq" id="WP_023393100.1">
    <property type="nucleotide sequence ID" value="NZ_ASGZ01000005.1"/>
</dbReference>
<feature type="domain" description="UspA" evidence="2">
    <location>
        <begin position="1"/>
        <end position="139"/>
    </location>
</feature>
<sequence>MHDRILLPTDGSDVARAATEAAITIADQFDAELHVVHALELGELPPGFEDDDADEFAHRGEEAVTTATEMAAEAGVDATGTILEDGQPTHRAILAYADDHDVDCIVIGTYGRTGLDRFVLGSVAERTLRESPVPVVTVHEETAVDSTFDSVLVPTDGSDCASAAADHAVDLATTTDAALHVVNVVDPGILGEGSDPATLLDALEKTGERAIERVIDRADESGVPTVEATVLNGAPYRAIVDYADERDVGCIVMGTHGRTGWDRYLLGSVTERVVRLTDVPVISVKDRS</sequence>
<comment type="caution">
    <text evidence="3">The sequence shown here is derived from an EMBL/GenBank/DDBJ whole genome shotgun (WGS) entry which is preliminary data.</text>
</comment>
<dbReference type="InterPro" id="IPR014729">
    <property type="entry name" value="Rossmann-like_a/b/a_fold"/>
</dbReference>
<gene>
    <name evidence="3" type="ORF">K933_02541</name>
</gene>
<dbReference type="PRINTS" id="PR01438">
    <property type="entry name" value="UNVRSLSTRESS"/>
</dbReference>
<evidence type="ECO:0000256" key="1">
    <source>
        <dbReference type="ARBA" id="ARBA00008791"/>
    </source>
</evidence>
<dbReference type="EMBL" id="ASGZ01000005">
    <property type="protein sequence ID" value="ESP89825.1"/>
    <property type="molecule type" value="Genomic_DNA"/>
</dbReference>
<protein>
    <submittedName>
        <fullName evidence="3">Universal stress protein</fullName>
    </submittedName>
</protein>
<dbReference type="eggNOG" id="arCOG00449">
    <property type="taxonomic scope" value="Archaea"/>
</dbReference>
<dbReference type="InterPro" id="IPR006015">
    <property type="entry name" value="Universal_stress_UspA"/>
</dbReference>
<dbReference type="PANTHER" id="PTHR46268:SF6">
    <property type="entry name" value="UNIVERSAL STRESS PROTEIN UP12"/>
    <property type="match status" value="1"/>
</dbReference>
<proteinExistence type="inferred from homology"/>
<dbReference type="STRING" id="1324957.K933_02541"/>